<evidence type="ECO:0000256" key="7">
    <source>
        <dbReference type="SAM" id="Phobius"/>
    </source>
</evidence>
<dbReference type="Pfam" id="PF00664">
    <property type="entry name" value="ABC_membrane"/>
    <property type="match status" value="1"/>
</dbReference>
<evidence type="ECO:0000313" key="11">
    <source>
        <dbReference type="Proteomes" id="UP000758611"/>
    </source>
</evidence>
<evidence type="ECO:0000259" key="8">
    <source>
        <dbReference type="PROSITE" id="PS50893"/>
    </source>
</evidence>
<reference evidence="10" key="1">
    <citation type="submission" date="2020-04" db="EMBL/GenBank/DDBJ databases">
        <title>Deep metagenomics examines the oral microbiome during advanced dental caries in children, revealing novel taxa and co-occurrences with host molecules.</title>
        <authorList>
            <person name="Baker J.L."/>
            <person name="Morton J.T."/>
            <person name="Dinis M."/>
            <person name="Alvarez R."/>
            <person name="Tran N.C."/>
            <person name="Knight R."/>
            <person name="Edlund A."/>
        </authorList>
    </citation>
    <scope>NUCLEOTIDE SEQUENCE</scope>
    <source>
        <strain evidence="10">JCVI_23_bin.11</strain>
    </source>
</reference>
<keyword evidence="4 10" id="KW-0067">ATP-binding</keyword>
<feature type="transmembrane region" description="Helical" evidence="7">
    <location>
        <begin position="47"/>
        <end position="68"/>
    </location>
</feature>
<dbReference type="InterPro" id="IPR036640">
    <property type="entry name" value="ABC1_TM_sf"/>
</dbReference>
<feature type="transmembrane region" description="Helical" evidence="7">
    <location>
        <begin position="12"/>
        <end position="35"/>
    </location>
</feature>
<feature type="domain" description="ABC transmembrane type-1" evidence="9">
    <location>
        <begin position="13"/>
        <end position="293"/>
    </location>
</feature>
<evidence type="ECO:0000256" key="1">
    <source>
        <dbReference type="ARBA" id="ARBA00004651"/>
    </source>
</evidence>
<comment type="caution">
    <text evidence="10">The sequence shown here is derived from an EMBL/GenBank/DDBJ whole genome shotgun (WGS) entry which is preliminary data.</text>
</comment>
<keyword evidence="2 7" id="KW-0812">Transmembrane</keyword>
<dbReference type="Gene3D" id="1.20.1560.10">
    <property type="entry name" value="ABC transporter type 1, transmembrane domain"/>
    <property type="match status" value="1"/>
</dbReference>
<feature type="transmembrane region" description="Helical" evidence="7">
    <location>
        <begin position="122"/>
        <end position="144"/>
    </location>
</feature>
<evidence type="ECO:0000256" key="5">
    <source>
        <dbReference type="ARBA" id="ARBA00022989"/>
    </source>
</evidence>
<evidence type="ECO:0000256" key="6">
    <source>
        <dbReference type="ARBA" id="ARBA00023136"/>
    </source>
</evidence>
<dbReference type="GO" id="GO:0016887">
    <property type="term" value="F:ATP hydrolysis activity"/>
    <property type="evidence" value="ECO:0007669"/>
    <property type="project" value="InterPro"/>
</dbReference>
<evidence type="ECO:0000256" key="4">
    <source>
        <dbReference type="ARBA" id="ARBA00022840"/>
    </source>
</evidence>
<dbReference type="GO" id="GO:0015421">
    <property type="term" value="F:ABC-type oligopeptide transporter activity"/>
    <property type="evidence" value="ECO:0007669"/>
    <property type="project" value="TreeGrafter"/>
</dbReference>
<dbReference type="SUPFAM" id="SSF90123">
    <property type="entry name" value="ABC transporter transmembrane region"/>
    <property type="match status" value="1"/>
</dbReference>
<sequence length="517" mass="59999">MKSFLLHIRTYIIISLFLFLSEITATSIILLFPGLLIDSFINNKLSLINMIILYIVTFSIYLLITYISNRVADYRRIKFEKKIKQDFFESIMRKSFLKFYEYDLGEYISMQSNDITQMCQNYLSPLLAIFRSIIMIIIFGISLIIFTDTIIAMVIIVFSFFVVFVPKITEHSLSRKNEVYTRALGKYTSSVQKYFVSHDILDKKGIEKINIVHRDKLDNLMDKNMDFRKVNSLALVINGGVVEFISIVTFIVVGYLLYNSNITIGMATIAFTYSTKFMEPIFELNLNIGRVKSVKKIKEKLISILKTENKSYKTIKKLEKIYFNNLKITLNDNTLVYDELKLDFPKKYLITGENGSGKSVLAKLIMGFLVANEGKILYNDFNSINISEHINYVPQVPVIFEGSYMDNITIYGTYSDKNLELYESCFPPQVIKNIKSNENLENLSSGEKQIIAIIRAFCSEKEFIILDEALSVMNQITIEKFMETIFDLNKSIVIIAHNVDEYKDRFYKTYKVIRKEI</sequence>
<name>A0A930E1S4_9FIRM</name>
<dbReference type="Proteomes" id="UP000758611">
    <property type="component" value="Unassembled WGS sequence"/>
</dbReference>
<keyword evidence="6 7" id="KW-0472">Membrane</keyword>
<evidence type="ECO:0000259" key="9">
    <source>
        <dbReference type="PROSITE" id="PS50929"/>
    </source>
</evidence>
<keyword evidence="3" id="KW-0547">Nucleotide-binding</keyword>
<dbReference type="PANTHER" id="PTHR43394:SF1">
    <property type="entry name" value="ATP-BINDING CASSETTE SUB-FAMILY B MEMBER 10, MITOCHONDRIAL"/>
    <property type="match status" value="1"/>
</dbReference>
<dbReference type="GO" id="GO:0005524">
    <property type="term" value="F:ATP binding"/>
    <property type="evidence" value="ECO:0007669"/>
    <property type="project" value="UniProtKB-KW"/>
</dbReference>
<proteinExistence type="predicted"/>
<dbReference type="GO" id="GO:0005886">
    <property type="term" value="C:plasma membrane"/>
    <property type="evidence" value="ECO:0007669"/>
    <property type="project" value="UniProtKB-SubCell"/>
</dbReference>
<dbReference type="InterPro" id="IPR011527">
    <property type="entry name" value="ABC1_TM_dom"/>
</dbReference>
<dbReference type="EMBL" id="JABZRE010000039">
    <property type="protein sequence ID" value="MBF1307585.1"/>
    <property type="molecule type" value="Genomic_DNA"/>
</dbReference>
<dbReference type="SUPFAM" id="SSF52540">
    <property type="entry name" value="P-loop containing nucleoside triphosphate hydrolases"/>
    <property type="match status" value="1"/>
</dbReference>
<dbReference type="PANTHER" id="PTHR43394">
    <property type="entry name" value="ATP-DEPENDENT PERMEASE MDL1, MITOCHONDRIAL"/>
    <property type="match status" value="1"/>
</dbReference>
<feature type="transmembrane region" description="Helical" evidence="7">
    <location>
        <begin position="150"/>
        <end position="168"/>
    </location>
</feature>
<dbReference type="RefSeq" id="WP_278478485.1">
    <property type="nucleotide sequence ID" value="NZ_JABZRE010000039.1"/>
</dbReference>
<keyword evidence="5 7" id="KW-1133">Transmembrane helix</keyword>
<feature type="domain" description="ABC transporter" evidence="8">
    <location>
        <begin position="316"/>
        <end position="515"/>
    </location>
</feature>
<dbReference type="InterPro" id="IPR003439">
    <property type="entry name" value="ABC_transporter-like_ATP-bd"/>
</dbReference>
<dbReference type="PROSITE" id="PS50893">
    <property type="entry name" value="ABC_TRANSPORTER_2"/>
    <property type="match status" value="1"/>
</dbReference>
<dbReference type="Pfam" id="PF00005">
    <property type="entry name" value="ABC_tran"/>
    <property type="match status" value="1"/>
</dbReference>
<dbReference type="InterPro" id="IPR039421">
    <property type="entry name" value="Type_1_exporter"/>
</dbReference>
<organism evidence="10 11">
    <name type="scientific">Parvimonas micra</name>
    <dbReference type="NCBI Taxonomy" id="33033"/>
    <lineage>
        <taxon>Bacteria</taxon>
        <taxon>Bacillati</taxon>
        <taxon>Bacillota</taxon>
        <taxon>Tissierellia</taxon>
        <taxon>Tissierellales</taxon>
        <taxon>Peptoniphilaceae</taxon>
        <taxon>Parvimonas</taxon>
    </lineage>
</organism>
<dbReference type="AlphaFoldDB" id="A0A930E1S4"/>
<dbReference type="SMART" id="SM00382">
    <property type="entry name" value="AAA"/>
    <property type="match status" value="1"/>
</dbReference>
<dbReference type="PROSITE" id="PS50929">
    <property type="entry name" value="ABC_TM1F"/>
    <property type="match status" value="1"/>
</dbReference>
<accession>A0A930E1S4</accession>
<dbReference type="InterPro" id="IPR027417">
    <property type="entry name" value="P-loop_NTPase"/>
</dbReference>
<comment type="subcellular location">
    <subcellularLocation>
        <location evidence="1">Cell membrane</location>
        <topology evidence="1">Multi-pass membrane protein</topology>
    </subcellularLocation>
</comment>
<evidence type="ECO:0000313" key="10">
    <source>
        <dbReference type="EMBL" id="MBF1307585.1"/>
    </source>
</evidence>
<evidence type="ECO:0000256" key="2">
    <source>
        <dbReference type="ARBA" id="ARBA00022692"/>
    </source>
</evidence>
<dbReference type="Gene3D" id="3.40.50.300">
    <property type="entry name" value="P-loop containing nucleotide triphosphate hydrolases"/>
    <property type="match status" value="1"/>
</dbReference>
<protein>
    <submittedName>
        <fullName evidence="10">ABC transporter ATP-binding protein</fullName>
    </submittedName>
</protein>
<dbReference type="InterPro" id="IPR003593">
    <property type="entry name" value="AAA+_ATPase"/>
</dbReference>
<feature type="transmembrane region" description="Helical" evidence="7">
    <location>
        <begin position="233"/>
        <end position="258"/>
    </location>
</feature>
<gene>
    <name evidence="10" type="ORF">HXM94_07405</name>
</gene>
<evidence type="ECO:0000256" key="3">
    <source>
        <dbReference type="ARBA" id="ARBA00022741"/>
    </source>
</evidence>